<dbReference type="InterPro" id="IPR009100">
    <property type="entry name" value="AcylCoA_DH/oxidase_NM_dom_sf"/>
</dbReference>
<dbReference type="SUPFAM" id="SSF56645">
    <property type="entry name" value="Acyl-CoA dehydrogenase NM domain-like"/>
    <property type="match status" value="1"/>
</dbReference>
<keyword evidence="7" id="KW-1185">Reference proteome</keyword>
<keyword evidence="2" id="KW-0285">Flavoprotein</keyword>
<keyword evidence="3" id="KW-0274">FAD</keyword>
<dbReference type="InterPro" id="IPR050741">
    <property type="entry name" value="Acyl-CoA_dehydrogenase"/>
</dbReference>
<dbReference type="Proteomes" id="UP001479933">
    <property type="component" value="Chromosome"/>
</dbReference>
<evidence type="ECO:0000256" key="3">
    <source>
        <dbReference type="ARBA" id="ARBA00022827"/>
    </source>
</evidence>
<organism evidence="6 7">
    <name type="scientific">Gordonia hydrophobica</name>
    <dbReference type="NCBI Taxonomy" id="40516"/>
    <lineage>
        <taxon>Bacteria</taxon>
        <taxon>Bacillati</taxon>
        <taxon>Actinomycetota</taxon>
        <taxon>Actinomycetes</taxon>
        <taxon>Mycobacteriales</taxon>
        <taxon>Gordoniaceae</taxon>
        <taxon>Gordonia</taxon>
    </lineage>
</organism>
<comment type="similarity">
    <text evidence="1">Belongs to the acyl-CoA dehydrogenase family.</text>
</comment>
<evidence type="ECO:0000313" key="6">
    <source>
        <dbReference type="EMBL" id="WYY06877.1"/>
    </source>
</evidence>
<name>A0ABZ2TZU6_9ACTN</name>
<evidence type="ECO:0000256" key="4">
    <source>
        <dbReference type="ARBA" id="ARBA00023002"/>
    </source>
</evidence>
<dbReference type="InterPro" id="IPR036250">
    <property type="entry name" value="AcylCo_DH-like_C"/>
</dbReference>
<evidence type="ECO:0000259" key="5">
    <source>
        <dbReference type="Pfam" id="PF00441"/>
    </source>
</evidence>
<evidence type="ECO:0000313" key="7">
    <source>
        <dbReference type="Proteomes" id="UP001479933"/>
    </source>
</evidence>
<dbReference type="RefSeq" id="WP_244885440.1">
    <property type="nucleotide sequence ID" value="NZ_CP136137.1"/>
</dbReference>
<evidence type="ECO:0000256" key="2">
    <source>
        <dbReference type="ARBA" id="ARBA00022630"/>
    </source>
</evidence>
<proteinExistence type="inferred from homology"/>
<evidence type="ECO:0000256" key="1">
    <source>
        <dbReference type="ARBA" id="ARBA00009347"/>
    </source>
</evidence>
<keyword evidence="4 6" id="KW-0560">Oxidoreductase</keyword>
<dbReference type="SUPFAM" id="SSF47203">
    <property type="entry name" value="Acyl-CoA dehydrogenase C-terminal domain-like"/>
    <property type="match status" value="1"/>
</dbReference>
<dbReference type="EMBL" id="CP136137">
    <property type="protein sequence ID" value="WYY06877.1"/>
    <property type="molecule type" value="Genomic_DNA"/>
</dbReference>
<feature type="domain" description="Acyl-CoA dehydrogenase/oxidase C-terminal" evidence="5">
    <location>
        <begin position="217"/>
        <end position="336"/>
    </location>
</feature>
<protein>
    <submittedName>
        <fullName evidence="6">Acyl-CoA dehydrogenase family protein</fullName>
        <ecNumber evidence="6">1.-.-.-</ecNumber>
    </submittedName>
</protein>
<dbReference type="EC" id="1.-.-.-" evidence="6"/>
<dbReference type="PANTHER" id="PTHR48083:SF2">
    <property type="entry name" value="MEDIUM-CHAIN SPECIFIC ACYL-COA DEHYDROGENASE, MITOCHONDRIAL"/>
    <property type="match status" value="1"/>
</dbReference>
<gene>
    <name evidence="6" type="ORF">RVF87_17765</name>
</gene>
<dbReference type="PANTHER" id="PTHR48083">
    <property type="entry name" value="MEDIUM-CHAIN SPECIFIC ACYL-COA DEHYDROGENASE, MITOCHONDRIAL-RELATED"/>
    <property type="match status" value="1"/>
</dbReference>
<accession>A0ABZ2TZU6</accession>
<dbReference type="InterPro" id="IPR009075">
    <property type="entry name" value="AcylCo_DH/oxidase_C"/>
</dbReference>
<dbReference type="Pfam" id="PF00441">
    <property type="entry name" value="Acyl-CoA_dh_1"/>
    <property type="match status" value="1"/>
</dbReference>
<sequence>MSTSTRTPTPLTSWLAGGVLEPGTIDDELTDLRALVADLADRHPADGAADRHAGITLNRPLWNALSEAGLNELIGAPDLGSGPGEVAVVLYGLARRGASTPLAEHDLIGSWLAATAGIPLPGGITTVAVTSIDGASETAGRVHSGQSSQVPWAEEADHVLVAIRRPQGTAVGLLGSPLITPGQNLAGESRGRVEFTISDDALHVLAPSIGDEIVYRGAWARCIQIIGALDAVATLTVAHTRERTQFGRPLTAFQAVAQSLAQMAGEIERARAATTLAVAAAAEFGFGADRTKHAITLAKVVTGQVVGPVCAIAHQLHGALGVTAEYPLGRTTLRAQGWVDDYGGTRSYARSLGRFALASDGLSDLIESYLISP</sequence>
<dbReference type="Gene3D" id="1.20.140.10">
    <property type="entry name" value="Butyryl-CoA Dehydrogenase, subunit A, domain 3"/>
    <property type="match status" value="1"/>
</dbReference>
<reference evidence="6 7" key="1">
    <citation type="journal article" date="2023" name="Virus Evol.">
        <title>Computational host range prediction-The good, the bad, and the ugly.</title>
        <authorList>
            <person name="Howell A.A."/>
            <person name="Versoza C.J."/>
            <person name="Pfeifer S.P."/>
        </authorList>
    </citation>
    <scope>NUCLEOTIDE SEQUENCE [LARGE SCALE GENOMIC DNA]</scope>
    <source>
        <strain evidence="6 7">1610/1b</strain>
    </source>
</reference>
<dbReference type="GO" id="GO:0016491">
    <property type="term" value="F:oxidoreductase activity"/>
    <property type="evidence" value="ECO:0007669"/>
    <property type="project" value="UniProtKB-KW"/>
</dbReference>